<dbReference type="InterPro" id="IPR044846">
    <property type="entry name" value="GH10"/>
</dbReference>
<evidence type="ECO:0000256" key="6">
    <source>
        <dbReference type="RuleBase" id="RU361174"/>
    </source>
</evidence>
<evidence type="ECO:0000256" key="4">
    <source>
        <dbReference type="ARBA" id="ARBA00023326"/>
    </source>
</evidence>
<evidence type="ECO:0000259" key="7">
    <source>
        <dbReference type="PROSITE" id="PS51760"/>
    </source>
</evidence>
<dbReference type="EC" id="3.2.1.8" evidence="6"/>
<evidence type="ECO:0000256" key="2">
    <source>
        <dbReference type="ARBA" id="ARBA00023277"/>
    </source>
</evidence>
<dbReference type="InterPro" id="IPR001000">
    <property type="entry name" value="GH10_dom"/>
</dbReference>
<reference evidence="8 9" key="1">
    <citation type="journal article" date="2018" name="Nat. Biotechnol.">
        <title>A standardized bacterial taxonomy based on genome phylogeny substantially revises the tree of life.</title>
        <authorList>
            <person name="Parks D.H."/>
            <person name="Chuvochina M."/>
            <person name="Waite D.W."/>
            <person name="Rinke C."/>
            <person name="Skarshewski A."/>
            <person name="Chaumeil P.A."/>
            <person name="Hugenholtz P."/>
        </authorList>
    </citation>
    <scope>NUCLEOTIDE SEQUENCE [LARGE SCALE GENOMIC DNA]</scope>
    <source>
        <strain evidence="8">UBA9359</strain>
    </source>
</reference>
<dbReference type="PANTHER" id="PTHR31490">
    <property type="entry name" value="GLYCOSYL HYDROLASE"/>
    <property type="match status" value="1"/>
</dbReference>
<dbReference type="InterPro" id="IPR017853">
    <property type="entry name" value="GH"/>
</dbReference>
<keyword evidence="2 6" id="KW-0119">Carbohydrate metabolism</keyword>
<dbReference type="RefSeq" id="WP_228252256.1">
    <property type="nucleotide sequence ID" value="NZ_CAJXAW010000153.1"/>
</dbReference>
<evidence type="ECO:0000313" key="9">
    <source>
        <dbReference type="Proteomes" id="UP000264330"/>
    </source>
</evidence>
<dbReference type="Pfam" id="PF00331">
    <property type="entry name" value="Glyco_hydro_10"/>
    <property type="match status" value="1"/>
</dbReference>
<organism evidence="8 9">
    <name type="scientific">Zunongwangia profunda</name>
    <dbReference type="NCBI Taxonomy" id="398743"/>
    <lineage>
        <taxon>Bacteria</taxon>
        <taxon>Pseudomonadati</taxon>
        <taxon>Bacteroidota</taxon>
        <taxon>Flavobacteriia</taxon>
        <taxon>Flavobacteriales</taxon>
        <taxon>Flavobacteriaceae</taxon>
        <taxon>Zunongwangia</taxon>
    </lineage>
</organism>
<feature type="active site" description="Nucleophile" evidence="5">
    <location>
        <position position="276"/>
    </location>
</feature>
<accession>A0A3D5IX31</accession>
<sequence>MKHKKQLHYLLILLLFGIISCKDQQKTKDITAEEDPKKEKGLKDYFAEDFPMGVAVSPASLEGKSKELILAEYNSLTPENVMKMGVIHPKKDEFNWAPADKIVAFAQENGLKVRGHALVWHQQTGDWIFKDDKGNDVSREVLLDRMKAHIDSVVGRYKGKIYAWDVVNEAIDDNPQNFLRNSKWLEIIGDDFLTKAFEFAHAADPNAKLFYNDYNIIIPEKRDRVLKLIDKLKAEGAPINGIGIQGHWSVFNPSEEELQQALKMYTETGLDVQITELDVSLYKWEKEQRERRSDDSDEFTEERKLAQIEAYQKFFKVFREYRDKLTGITFWNIADRYSWLDHYPVEGRKNYPLLFDENYQRKQVYDSVIKFSKK</sequence>
<comment type="caution">
    <text evidence="8">The sequence shown here is derived from an EMBL/GenBank/DDBJ whole genome shotgun (WGS) entry which is preliminary data.</text>
</comment>
<evidence type="ECO:0000313" key="8">
    <source>
        <dbReference type="EMBL" id="HCV80445.1"/>
    </source>
</evidence>
<dbReference type="AlphaFoldDB" id="A0A3D5IX31"/>
<keyword evidence="8" id="KW-0858">Xylan degradation</keyword>
<dbReference type="Gene3D" id="3.20.20.80">
    <property type="entry name" value="Glycosidases"/>
    <property type="match status" value="1"/>
</dbReference>
<dbReference type="PRINTS" id="PR00134">
    <property type="entry name" value="GLHYDRLASE10"/>
</dbReference>
<dbReference type="GO" id="GO:0031176">
    <property type="term" value="F:endo-1,4-beta-xylanase activity"/>
    <property type="evidence" value="ECO:0007669"/>
    <property type="project" value="UniProtKB-EC"/>
</dbReference>
<keyword evidence="4 6" id="KW-0624">Polysaccharide degradation</keyword>
<dbReference type="InterPro" id="IPR031158">
    <property type="entry name" value="GH10_AS"/>
</dbReference>
<dbReference type="PROSITE" id="PS00591">
    <property type="entry name" value="GH10_1"/>
    <property type="match status" value="1"/>
</dbReference>
<dbReference type="PROSITE" id="PS51257">
    <property type="entry name" value="PROKAR_LIPOPROTEIN"/>
    <property type="match status" value="1"/>
</dbReference>
<evidence type="ECO:0000256" key="1">
    <source>
        <dbReference type="ARBA" id="ARBA00022801"/>
    </source>
</evidence>
<keyword evidence="1 6" id="KW-0378">Hydrolase</keyword>
<name>A0A3D5IX31_9FLAO</name>
<gene>
    <name evidence="8" type="ORF">DGQ38_05295</name>
</gene>
<dbReference type="Proteomes" id="UP000264330">
    <property type="component" value="Unassembled WGS sequence"/>
</dbReference>
<dbReference type="EMBL" id="DPMF01000122">
    <property type="protein sequence ID" value="HCV80445.1"/>
    <property type="molecule type" value="Genomic_DNA"/>
</dbReference>
<feature type="domain" description="GH10" evidence="7">
    <location>
        <begin position="36"/>
        <end position="371"/>
    </location>
</feature>
<dbReference type="PANTHER" id="PTHR31490:SF90">
    <property type="entry name" value="ENDO-1,4-BETA-XYLANASE A"/>
    <property type="match status" value="1"/>
</dbReference>
<dbReference type="SMART" id="SM00633">
    <property type="entry name" value="Glyco_10"/>
    <property type="match status" value="1"/>
</dbReference>
<protein>
    <recommendedName>
        <fullName evidence="6">Beta-xylanase</fullName>
        <ecNumber evidence="6">3.2.1.8</ecNumber>
    </recommendedName>
</protein>
<proteinExistence type="inferred from homology"/>
<keyword evidence="3 6" id="KW-0326">Glycosidase</keyword>
<comment type="catalytic activity">
    <reaction evidence="6">
        <text>Endohydrolysis of (1-&gt;4)-beta-D-xylosidic linkages in xylans.</text>
        <dbReference type="EC" id="3.2.1.8"/>
    </reaction>
</comment>
<evidence type="ECO:0000256" key="3">
    <source>
        <dbReference type="ARBA" id="ARBA00023295"/>
    </source>
</evidence>
<evidence type="ECO:0000256" key="5">
    <source>
        <dbReference type="PROSITE-ProRule" id="PRU10061"/>
    </source>
</evidence>
<dbReference type="PROSITE" id="PS51760">
    <property type="entry name" value="GH10_2"/>
    <property type="match status" value="1"/>
</dbReference>
<dbReference type="GO" id="GO:0045493">
    <property type="term" value="P:xylan catabolic process"/>
    <property type="evidence" value="ECO:0007669"/>
    <property type="project" value="UniProtKB-KW"/>
</dbReference>
<comment type="similarity">
    <text evidence="6">Belongs to the glycosyl hydrolase 10 (cellulase F) family.</text>
</comment>
<dbReference type="SUPFAM" id="SSF51445">
    <property type="entry name" value="(Trans)glycosidases"/>
    <property type="match status" value="1"/>
</dbReference>